<evidence type="ECO:0000256" key="8">
    <source>
        <dbReference type="HAMAP-Rule" id="MF_01337"/>
    </source>
</evidence>
<dbReference type="AlphaFoldDB" id="A0A4R8M6J5"/>
<dbReference type="InterPro" id="IPR004389">
    <property type="entry name" value="Ribosomal_uL18_bac-type"/>
</dbReference>
<dbReference type="GO" id="GO:0022625">
    <property type="term" value="C:cytosolic large ribosomal subunit"/>
    <property type="evidence" value="ECO:0007669"/>
    <property type="project" value="TreeGrafter"/>
</dbReference>
<comment type="function">
    <text evidence="7 8">This is one of the proteins that bind and probably mediate the attachment of the 5S RNA into the large ribosomal subunit, where it forms part of the central protuberance.</text>
</comment>
<dbReference type="HAMAP" id="MF_01337_B">
    <property type="entry name" value="Ribosomal_uL18_B"/>
    <property type="match status" value="1"/>
</dbReference>
<dbReference type="Gene3D" id="3.30.420.100">
    <property type="match status" value="1"/>
</dbReference>
<evidence type="ECO:0000256" key="7">
    <source>
        <dbReference type="ARBA" id="ARBA00053375"/>
    </source>
</evidence>
<evidence type="ECO:0000256" key="3">
    <source>
        <dbReference type="ARBA" id="ARBA00022884"/>
    </source>
</evidence>
<sequence>MKIKSRSVMREIRHARLRKQVSGTAAKPRMAVFHSLSHIYVQFIDDEAGHTLAAASTVEPAVRSALAGTCNTEAAKAVGKVAAERALAKGITSVVFDRGGHMFHGKVKALAESAREAGLKF</sequence>
<dbReference type="SUPFAM" id="SSF53137">
    <property type="entry name" value="Translational machinery components"/>
    <property type="match status" value="1"/>
</dbReference>
<dbReference type="NCBIfam" id="TIGR00060">
    <property type="entry name" value="L18_bact"/>
    <property type="match status" value="1"/>
</dbReference>
<dbReference type="OrthoDB" id="9810939at2"/>
<dbReference type="GO" id="GO:0003735">
    <property type="term" value="F:structural constituent of ribosome"/>
    <property type="evidence" value="ECO:0007669"/>
    <property type="project" value="InterPro"/>
</dbReference>
<dbReference type="FunFam" id="3.30.420.100:FF:000001">
    <property type="entry name" value="50S ribosomal protein L18"/>
    <property type="match status" value="1"/>
</dbReference>
<dbReference type="Pfam" id="PF00861">
    <property type="entry name" value="Ribosomal_L18p"/>
    <property type="match status" value="1"/>
</dbReference>
<dbReference type="PANTHER" id="PTHR12899">
    <property type="entry name" value="39S RIBOSOMAL PROTEIN L18, MITOCHONDRIAL"/>
    <property type="match status" value="1"/>
</dbReference>
<dbReference type="PANTHER" id="PTHR12899:SF3">
    <property type="entry name" value="LARGE RIBOSOMAL SUBUNIT PROTEIN UL18M"/>
    <property type="match status" value="1"/>
</dbReference>
<name>A0A4R8M6J5_9BACT</name>
<keyword evidence="2 8" id="KW-0699">rRNA-binding</keyword>
<dbReference type="GO" id="GO:0006412">
    <property type="term" value="P:translation"/>
    <property type="evidence" value="ECO:0007669"/>
    <property type="project" value="UniProtKB-UniRule"/>
</dbReference>
<dbReference type="Proteomes" id="UP000295066">
    <property type="component" value="Unassembled WGS sequence"/>
</dbReference>
<dbReference type="InterPro" id="IPR005484">
    <property type="entry name" value="Ribosomal_uL18_bac/plant/anim"/>
</dbReference>
<dbReference type="RefSeq" id="WP_133958108.1">
    <property type="nucleotide sequence ID" value="NZ_SORI01000014.1"/>
</dbReference>
<evidence type="ECO:0000313" key="9">
    <source>
        <dbReference type="EMBL" id="TDY58389.1"/>
    </source>
</evidence>
<comment type="similarity">
    <text evidence="1 8">Belongs to the universal ribosomal protein uL18 family.</text>
</comment>
<organism evidence="9 10">
    <name type="scientific">Aminivibrio pyruvatiphilus</name>
    <dbReference type="NCBI Taxonomy" id="1005740"/>
    <lineage>
        <taxon>Bacteria</taxon>
        <taxon>Thermotogati</taxon>
        <taxon>Synergistota</taxon>
        <taxon>Synergistia</taxon>
        <taxon>Synergistales</taxon>
        <taxon>Aminobacteriaceae</taxon>
        <taxon>Aminivibrio</taxon>
    </lineage>
</organism>
<keyword evidence="3 8" id="KW-0694">RNA-binding</keyword>
<keyword evidence="4 8" id="KW-0689">Ribosomal protein</keyword>
<keyword evidence="10" id="KW-1185">Reference proteome</keyword>
<comment type="subunit">
    <text evidence="8">Part of the 50S ribosomal subunit; part of the 5S rRNA/L5/L18/L25 subcomplex. Contacts the 5S and 23S rRNAs.</text>
</comment>
<keyword evidence="5 8" id="KW-0687">Ribonucleoprotein</keyword>
<proteinExistence type="inferred from homology"/>
<comment type="caution">
    <text evidence="9">The sequence shown here is derived from an EMBL/GenBank/DDBJ whole genome shotgun (WGS) entry which is preliminary data.</text>
</comment>
<reference evidence="9 10" key="1">
    <citation type="submission" date="2019-03" db="EMBL/GenBank/DDBJ databases">
        <title>Genomic Encyclopedia of Type Strains, Phase IV (KMG-IV): sequencing the most valuable type-strain genomes for metagenomic binning, comparative biology and taxonomic classification.</title>
        <authorList>
            <person name="Goeker M."/>
        </authorList>
    </citation>
    <scope>NUCLEOTIDE SEQUENCE [LARGE SCALE GENOMIC DNA]</scope>
    <source>
        <strain evidence="9 10">DSM 25964</strain>
    </source>
</reference>
<evidence type="ECO:0000256" key="6">
    <source>
        <dbReference type="ARBA" id="ARBA00035197"/>
    </source>
</evidence>
<dbReference type="EMBL" id="SORI01000014">
    <property type="protein sequence ID" value="TDY58389.1"/>
    <property type="molecule type" value="Genomic_DNA"/>
</dbReference>
<protein>
    <recommendedName>
        <fullName evidence="6 8">Large ribosomal subunit protein uL18</fullName>
    </recommendedName>
</protein>
<evidence type="ECO:0000313" key="10">
    <source>
        <dbReference type="Proteomes" id="UP000295066"/>
    </source>
</evidence>
<evidence type="ECO:0000256" key="1">
    <source>
        <dbReference type="ARBA" id="ARBA00007116"/>
    </source>
</evidence>
<accession>A0A4R8M6J5</accession>
<evidence type="ECO:0000256" key="5">
    <source>
        <dbReference type="ARBA" id="ARBA00023274"/>
    </source>
</evidence>
<dbReference type="CDD" id="cd00432">
    <property type="entry name" value="Ribosomal_L18_L5e"/>
    <property type="match status" value="1"/>
</dbReference>
<evidence type="ECO:0000256" key="2">
    <source>
        <dbReference type="ARBA" id="ARBA00022730"/>
    </source>
</evidence>
<gene>
    <name evidence="8" type="primary">rplR</name>
    <name evidence="9" type="ORF">C8D99_11481</name>
</gene>
<evidence type="ECO:0000256" key="4">
    <source>
        <dbReference type="ARBA" id="ARBA00022980"/>
    </source>
</evidence>
<dbReference type="InterPro" id="IPR057268">
    <property type="entry name" value="Ribosomal_L18"/>
</dbReference>
<dbReference type="GO" id="GO:0008097">
    <property type="term" value="F:5S rRNA binding"/>
    <property type="evidence" value="ECO:0007669"/>
    <property type="project" value="TreeGrafter"/>
</dbReference>